<dbReference type="Gene3D" id="1.10.1200.10">
    <property type="entry name" value="ACP-like"/>
    <property type="match status" value="3"/>
</dbReference>
<dbReference type="PANTHER" id="PTHR45527">
    <property type="entry name" value="NONRIBOSOMAL PEPTIDE SYNTHETASE"/>
    <property type="match status" value="1"/>
</dbReference>
<keyword evidence="4" id="KW-0436">Ligase</keyword>
<dbReference type="GO" id="GO:0031177">
    <property type="term" value="F:phosphopantetheine binding"/>
    <property type="evidence" value="ECO:0007669"/>
    <property type="project" value="InterPro"/>
</dbReference>
<dbReference type="PANTHER" id="PTHR45527:SF12">
    <property type="entry name" value="NONRIBOSOMAL PEPTIDE SYNTHETASE IVOA"/>
    <property type="match status" value="1"/>
</dbReference>
<dbReference type="EMBL" id="LAYC01000003">
    <property type="protein sequence ID" value="KYK54825.1"/>
    <property type="molecule type" value="Genomic_DNA"/>
</dbReference>
<gene>
    <name evidence="7" type="ORF">DCS_06786</name>
</gene>
<dbReference type="SUPFAM" id="SSF47336">
    <property type="entry name" value="ACP-like"/>
    <property type="match status" value="3"/>
</dbReference>
<dbReference type="CDD" id="cd19534">
    <property type="entry name" value="E_NRPS"/>
    <property type="match status" value="1"/>
</dbReference>
<keyword evidence="2" id="KW-0596">Phosphopantetheine</keyword>
<dbReference type="STRING" id="98403.A0A151GCP6"/>
<dbReference type="GO" id="GO:0044550">
    <property type="term" value="P:secondary metabolite biosynthetic process"/>
    <property type="evidence" value="ECO:0007669"/>
    <property type="project" value="TreeGrafter"/>
</dbReference>
<dbReference type="SMART" id="SM00823">
    <property type="entry name" value="PKS_PP"/>
    <property type="match status" value="2"/>
</dbReference>
<keyword evidence="8" id="KW-1185">Reference proteome</keyword>
<evidence type="ECO:0000256" key="5">
    <source>
        <dbReference type="SAM" id="MobiDB-lite"/>
    </source>
</evidence>
<dbReference type="Gene3D" id="3.40.50.12780">
    <property type="entry name" value="N-terminal domain of ligase-like"/>
    <property type="match status" value="2"/>
</dbReference>
<feature type="compositionally biased region" description="Low complexity" evidence="5">
    <location>
        <begin position="55"/>
        <end position="64"/>
    </location>
</feature>
<dbReference type="InterPro" id="IPR045851">
    <property type="entry name" value="AMP-bd_C_sf"/>
</dbReference>
<name>A0A151GCP6_DRECN</name>
<comment type="pathway">
    <text evidence="1">Secondary metabolite biosynthesis.</text>
</comment>
<dbReference type="FunFam" id="1.10.1200.10:FF:000005">
    <property type="entry name" value="Nonribosomal peptide synthetase 1"/>
    <property type="match status" value="1"/>
</dbReference>
<protein>
    <submittedName>
        <fullName evidence="7">Non-ribosomal peptide synthetase</fullName>
    </submittedName>
</protein>
<dbReference type="GO" id="GO:0005737">
    <property type="term" value="C:cytoplasm"/>
    <property type="evidence" value="ECO:0007669"/>
    <property type="project" value="TreeGrafter"/>
</dbReference>
<dbReference type="PROSITE" id="PS00012">
    <property type="entry name" value="PHOSPHOPANTETHEINE"/>
    <property type="match status" value="1"/>
</dbReference>
<sequence>MAYQSDSVTTCCPANAAHEPSHSSIAEPDAVDSILPPQTNAGSKGKMMEKGRVESSSVSSDGDSGLDMCLSEDDLASSLDRIARNSDTSSATADEELSATGELMQSLWAQLFHVTTNRLDENADFFALGGDVTKALQLTKMACNHGIAISARDIFQHPRLAALSVLARPIHCRPPNAVAPFSLLGSVHSGHLRAQAAQLCHVRLSDVADVLPCTPLQEGLLALTQKNPGHYVAQFRFEMDASISVEKLRRAWDQVVASTPILRTRIVSIPNHGLFQAVLDHGASWASDACPDQDDAGEQHMGLGTPLTRFSIVEGPASRRYFIWHIHHALYDGWSMSLMLKEAEKAYYGEETAGLEFMAPFIKYIQDLDESNLRQFWLAQFANMQHSDLLVNALATPLSSQPPRQVTRTKLELHWGRSEFTPSTMIRAAWAVVMARRTNSNEALYGVTMTGRQAEVPRIEYMAGPAIATVPFRVIIDWESSVGQFLYAVQRQGADMIPYEQTGLQRIRRMGGSAAQACAFQSLLVVQPAEKEKAGHSAKFRPFMTIVQSDDTDSTDPDRERDWGTYPIEAECQLGTHDVRLQIDFDCSLVQKSQAEHITQMFNQVLRQLVDHAHGQVSLGTVAEAAQPAVIGLDSIRAWNSKVPDTVEDCVHARFTRMAARQPLAPAVCAWDGDLTYQRLDRLSTIVAGQLVDQGVSGTLVPLLFEKSLWMPVAVLAVMKAGGALVALDMKQPEERLSAIVSQIDSPLLLSSRQNAALAGRLGKKTVVIEGNAEKYPTSSTTQDTNTRLPTVKPSSLLYVVFTSGTTGKPKGVMISHGNFCSAIAYQQRALGYGQECRVFDFASYAFDVAWSNLFFSLTSGACLCIPSALERENDVDGCLKKYHINFMDLTPSLARTIGRDVLSRLSTIILGGEASLPSDVSLAGGNTRIINAYGPSECTPTSHLTYLKDDAISIGHGVGVCTWVIDPDKPDSLVSIGVPGELWIEGPLVGLGYLNDSKKTQSAFVQDPPWLFSVARRNGKLYRTGDLVRYRDDGTIVYMGRKDTQVKIRGQRVELGEVETRLRQLLVASSVAQVIVEATQSAGSKHTALVAFITLSRAQEMTETAHHLAVKEATNKLADRLSKMLPSYMIPAAYFAIREIPMTTTGKADRRQLRNIGASFLLELRNALEMKDAPAEILNETESLLKTVWMSVLNLSAKQASINTTFSRLGGDSISAMQIVSQCRLHNLGFTVGDIYQNNTIRKLASHCKSACKSINGQVEQVRVDQESKEDAAGLFDLSPIQQAYFDSYPDGLNHYNQSFLLDLGRKVDYDVLLCAIQALVRRHAMLRARFRQEPEGERRSWKQMVVEPGPESFSFVQQSVAHQNEIESIAQGRQERLDICKGPVFACDLFNLPHGGQIILLSAHHLVVDLVSWRIIWNEVEEFLMLGELRSPEPLSFRSWCAKQAKFGRNLSPLSVLPYAIPEPQLDFWGLSPEDNTFGRCEDIDVLLSASTTELLFGSSNNSLRTEAVDLILGALFYSFLHTFPERGLPPIWIEGHGREQFDEHFSADVSGTVGWFTTLYPLTMSMTLNDSISHVVRLVKDTRKKVPGKGQLFFACQHYSESGRQTFQGHSVAEVVFNFTGRFQQLEKHDSILKQSDSIRGTDFKICEISKDARRQAIIELNGGISHGQLGVTCSVPMHARHKLRIRNWIHNFAENLEFIVQTLTDAPTGFTLCDWPLLDLSYGGLDTLLNNQLPSMGISPGGIQDMYPCLPLQEGMLLSSAKGTASYDTVTIGRCIPAGDNGAAVCPARLEAAWKRVVGRHTILSTVFALHPEGNGFIQIVLNGPPVRVLRIETELDCPSEALSRIEQPTFAANEPPHMLVICESKKHEVFFGLYMSHALTDAQSSATLLHELAAEYVGAVLEPAPAFSQVIRFINSTSQAQKLGTWCSLLEGLHPCIFPVASPILGQENQNTSSRVFYASRRKFGILEYCKKAKIAPSSLLQTAWAMVLSHFTGMHDVCFGYMSSGRDAVVNNVDGLVGPLANMLISRVDVRQDARQVLKATSNRSEEHLTIQHASLAQIQHRLGMSGKRLFNTSLSISHQKAKAAGRDSSITIEVQGGDDVHEFDLKCNASFDGAHTDLSLEFKQPLISQQSAKAVYDVFLKAVEYLLAIDVAEMNTVALDDRESFEHVDNENTCMQSLSNSFFKYITGEEVAMASSFWTSQFIGLQASHFPVLPPADHRPEIDSEICLSMSGLDISSGEYAAETLVRATWSLLTARIMGSEESIFGVTIPGNYGPISLPNRSMISAKTPISSFLSELQEQSIAMAQFHHMGIERIRRLSKETDAACNFQTLLTVYEPVTAAEDFKASNGNKGYDDYLQETGKYVMVVCVRPGASTTQLHIQFDSHVVEKYQVERVAEQFENVFCQLLNLGRRQEKLGDIRVASLQDLVDIWSWNSALPEPVEVCIHDWIVQQSKERPKAPAIMAWDGDLTYGQLDHLSSKLANQLASKGVGRGSIVPICFEKSMWMPVAALAVMKAGGASVAIDTSLPEERIRSVTTQVFNNMTRTKIILSSIASGNLAQMLGADVVLTVADDLHKERETATLELPMSQPSDVLYVVFTSGSTGNPKGVVITHRNFSSILVRQRDAFGINSSSRVFDFASYAFDVVWLNLLKTLTVGACLCIPSAAEREDDLGGSLIKYGATVVDMTPSLARIVEPRSALSTLSTLILGGEAVSPSDVHLVGDKTLLMVAYGPAECTPSSTVMDMSRSRDAGIGRGLGACTWVTEAENADMLAPVGAVGELWIEGPGVGIGYLHEPEKTAAVFVQDPVWLMHGSPDGKVPGRNGRVYRTGDLVRYKKDGSLLFVGRKDTQVKIAGQRVELGDIEYHVQRAIKQAWPRGAQVAAEVAQPQGMASKYVVAFISLEGTLSSGEHAEAVRKLTADMRQGLAKALPPYMIPSVYLPLQTIPMSVTRKIDRRRLQEIGSALTSKDLRTLAHASGETQCRAPETDAERTIQTLWAEILGVDPKGISANDSFFKIGGDSIAAMRLVAKARDKGLNLTVRRIFQCPALCDLAVTGASTSN</sequence>
<dbReference type="FunFam" id="3.30.559.10:FF:000016">
    <property type="entry name" value="Nonribosomal peptide synthase Pes1"/>
    <property type="match status" value="1"/>
</dbReference>
<evidence type="ECO:0000313" key="7">
    <source>
        <dbReference type="EMBL" id="KYK54825.1"/>
    </source>
</evidence>
<evidence type="ECO:0000259" key="6">
    <source>
        <dbReference type="PROSITE" id="PS50075"/>
    </source>
</evidence>
<dbReference type="InterPro" id="IPR006162">
    <property type="entry name" value="Ppantetheine_attach_site"/>
</dbReference>
<dbReference type="GeneID" id="63719429"/>
<dbReference type="InterPro" id="IPR023213">
    <property type="entry name" value="CAT-like_dom_sf"/>
</dbReference>
<evidence type="ECO:0000256" key="1">
    <source>
        <dbReference type="ARBA" id="ARBA00005179"/>
    </source>
</evidence>
<dbReference type="Gene3D" id="3.30.559.30">
    <property type="entry name" value="Nonribosomal peptide synthetase, condensation domain"/>
    <property type="match status" value="4"/>
</dbReference>
<dbReference type="InterPro" id="IPR036736">
    <property type="entry name" value="ACP-like_sf"/>
</dbReference>
<dbReference type="InterPro" id="IPR042099">
    <property type="entry name" value="ANL_N_sf"/>
</dbReference>
<dbReference type="CDD" id="cd05918">
    <property type="entry name" value="A_NRPS_SidN3_like"/>
    <property type="match status" value="2"/>
</dbReference>
<feature type="domain" description="Carrier" evidence="6">
    <location>
        <begin position="1177"/>
        <end position="1253"/>
    </location>
</feature>
<evidence type="ECO:0000313" key="8">
    <source>
        <dbReference type="Proteomes" id="UP000076580"/>
    </source>
</evidence>
<dbReference type="InterPro" id="IPR009081">
    <property type="entry name" value="PP-bd_ACP"/>
</dbReference>
<dbReference type="PROSITE" id="PS00455">
    <property type="entry name" value="AMP_BINDING"/>
    <property type="match status" value="2"/>
</dbReference>
<dbReference type="PROSITE" id="PS50075">
    <property type="entry name" value="CARRIER"/>
    <property type="match status" value="3"/>
</dbReference>
<keyword evidence="3" id="KW-0597">Phosphoprotein</keyword>
<dbReference type="SUPFAM" id="SSF56801">
    <property type="entry name" value="Acetyl-CoA synthetase-like"/>
    <property type="match status" value="2"/>
</dbReference>
<reference evidence="7 8" key="1">
    <citation type="journal article" date="2016" name="Sci. Rep.">
        <title>Insights into Adaptations to a Near-Obligate Nematode Endoparasitic Lifestyle from the Finished Genome of Drechmeria coniospora.</title>
        <authorList>
            <person name="Zhang L."/>
            <person name="Zhou Z."/>
            <person name="Guo Q."/>
            <person name="Fokkens L."/>
            <person name="Miskei M."/>
            <person name="Pocsi I."/>
            <person name="Zhang W."/>
            <person name="Chen M."/>
            <person name="Wang L."/>
            <person name="Sun Y."/>
            <person name="Donzelli B.G."/>
            <person name="Gibson D.M."/>
            <person name="Nelson D.R."/>
            <person name="Luo J.G."/>
            <person name="Rep M."/>
            <person name="Liu H."/>
            <person name="Yang S."/>
            <person name="Wang J."/>
            <person name="Krasnoff S.B."/>
            <person name="Xu Y."/>
            <person name="Molnar I."/>
            <person name="Lin M."/>
        </authorList>
    </citation>
    <scope>NUCLEOTIDE SEQUENCE [LARGE SCALE GENOMIC DNA]</scope>
    <source>
        <strain evidence="7 8">ARSEF 6962</strain>
    </source>
</reference>
<dbReference type="CDD" id="cd19542">
    <property type="entry name" value="CT_NRPS-like"/>
    <property type="match status" value="1"/>
</dbReference>
<dbReference type="Gene3D" id="3.30.300.30">
    <property type="match status" value="2"/>
</dbReference>
<dbReference type="Gene3D" id="3.30.559.10">
    <property type="entry name" value="Chloramphenicol acetyltransferase-like domain"/>
    <property type="match status" value="3"/>
</dbReference>
<dbReference type="InterPro" id="IPR020845">
    <property type="entry name" value="AMP-binding_CS"/>
</dbReference>
<feature type="region of interest" description="Disordered" evidence="5">
    <location>
        <begin position="14"/>
        <end position="64"/>
    </location>
</feature>
<feature type="domain" description="Carrier" evidence="6">
    <location>
        <begin position="95"/>
        <end position="171"/>
    </location>
</feature>
<evidence type="ECO:0000256" key="4">
    <source>
        <dbReference type="ARBA" id="ARBA00022598"/>
    </source>
</evidence>
<dbReference type="InterPro" id="IPR010071">
    <property type="entry name" value="AA_adenyl_dom"/>
</dbReference>
<proteinExistence type="predicted"/>
<dbReference type="InterPro" id="IPR001242">
    <property type="entry name" value="Condensation_dom"/>
</dbReference>
<dbReference type="Proteomes" id="UP000076580">
    <property type="component" value="Chromosome 03"/>
</dbReference>
<dbReference type="FunFam" id="3.30.559.30:FF:000002">
    <property type="entry name" value="Nonribosomal peptide synthase Pes1"/>
    <property type="match status" value="1"/>
</dbReference>
<dbReference type="SUPFAM" id="SSF52777">
    <property type="entry name" value="CoA-dependent acyltransferases"/>
    <property type="match status" value="7"/>
</dbReference>
<dbReference type="Pfam" id="PF00550">
    <property type="entry name" value="PP-binding"/>
    <property type="match status" value="3"/>
</dbReference>
<dbReference type="Pfam" id="PF00668">
    <property type="entry name" value="Condensation"/>
    <property type="match status" value="3"/>
</dbReference>
<evidence type="ECO:0000256" key="2">
    <source>
        <dbReference type="ARBA" id="ARBA00022450"/>
    </source>
</evidence>
<dbReference type="GO" id="GO:0016874">
    <property type="term" value="F:ligase activity"/>
    <property type="evidence" value="ECO:0007669"/>
    <property type="project" value="UniProtKB-KW"/>
</dbReference>
<dbReference type="CDD" id="cd19545">
    <property type="entry name" value="FUM14_C_NRPS-like"/>
    <property type="match status" value="1"/>
</dbReference>
<dbReference type="InterPro" id="IPR000873">
    <property type="entry name" value="AMP-dep_synth/lig_dom"/>
</dbReference>
<dbReference type="FunFam" id="3.30.300.30:FF:000015">
    <property type="entry name" value="Nonribosomal peptide synthase SidD"/>
    <property type="match status" value="2"/>
</dbReference>
<dbReference type="GO" id="GO:0043041">
    <property type="term" value="P:amino acid activation for nonribosomal peptide biosynthetic process"/>
    <property type="evidence" value="ECO:0007669"/>
    <property type="project" value="TreeGrafter"/>
</dbReference>
<accession>A0A151GCP6</accession>
<dbReference type="Pfam" id="PF00501">
    <property type="entry name" value="AMP-binding"/>
    <property type="match status" value="2"/>
</dbReference>
<dbReference type="NCBIfam" id="TIGR01733">
    <property type="entry name" value="AA-adenyl-dom"/>
    <property type="match status" value="2"/>
</dbReference>
<feature type="domain" description="Carrier" evidence="6">
    <location>
        <begin position="2991"/>
        <end position="3067"/>
    </location>
</feature>
<dbReference type="RefSeq" id="XP_040654177.1">
    <property type="nucleotide sequence ID" value="XM_040804073.1"/>
</dbReference>
<dbReference type="InterPro" id="IPR020806">
    <property type="entry name" value="PKS_PP-bd"/>
</dbReference>
<dbReference type="InParanoid" id="A0A151GCP6"/>
<evidence type="ECO:0000256" key="3">
    <source>
        <dbReference type="ARBA" id="ARBA00022553"/>
    </source>
</evidence>
<organism evidence="7 8">
    <name type="scientific">Drechmeria coniospora</name>
    <name type="common">Nematophagous fungus</name>
    <name type="synonym">Meria coniospora</name>
    <dbReference type="NCBI Taxonomy" id="98403"/>
    <lineage>
        <taxon>Eukaryota</taxon>
        <taxon>Fungi</taxon>
        <taxon>Dikarya</taxon>
        <taxon>Ascomycota</taxon>
        <taxon>Pezizomycotina</taxon>
        <taxon>Sordariomycetes</taxon>
        <taxon>Hypocreomycetidae</taxon>
        <taxon>Hypocreales</taxon>
        <taxon>Ophiocordycipitaceae</taxon>
        <taxon>Drechmeria</taxon>
    </lineage>
</organism>
<comment type="caution">
    <text evidence="7">The sequence shown here is derived from an EMBL/GenBank/DDBJ whole genome shotgun (WGS) entry which is preliminary data.</text>
</comment>